<feature type="transmembrane region" description="Helical" evidence="1">
    <location>
        <begin position="12"/>
        <end position="34"/>
    </location>
</feature>
<evidence type="ECO:0000313" key="2">
    <source>
        <dbReference type="EMBL" id="KZT71381.1"/>
    </source>
</evidence>
<name>A0A165S0I8_9APHY</name>
<reference evidence="2 3" key="1">
    <citation type="journal article" date="2016" name="Mol. Biol. Evol.">
        <title>Comparative Genomics of Early-Diverging Mushroom-Forming Fungi Provides Insights into the Origins of Lignocellulose Decay Capabilities.</title>
        <authorList>
            <person name="Nagy L.G."/>
            <person name="Riley R."/>
            <person name="Tritt A."/>
            <person name="Adam C."/>
            <person name="Daum C."/>
            <person name="Floudas D."/>
            <person name="Sun H."/>
            <person name="Yadav J.S."/>
            <person name="Pangilinan J."/>
            <person name="Larsson K.H."/>
            <person name="Matsuura K."/>
            <person name="Barry K."/>
            <person name="Labutti K."/>
            <person name="Kuo R."/>
            <person name="Ohm R.A."/>
            <person name="Bhattacharya S.S."/>
            <person name="Shirouzu T."/>
            <person name="Yoshinaga Y."/>
            <person name="Martin F.M."/>
            <person name="Grigoriev I.V."/>
            <person name="Hibbett D.S."/>
        </authorList>
    </citation>
    <scope>NUCLEOTIDE SEQUENCE [LARGE SCALE GENOMIC DNA]</scope>
    <source>
        <strain evidence="2 3">L-15889</strain>
    </source>
</reference>
<evidence type="ECO:0000256" key="1">
    <source>
        <dbReference type="SAM" id="Phobius"/>
    </source>
</evidence>
<proteinExistence type="predicted"/>
<organism evidence="2 3">
    <name type="scientific">Daedalea quercina L-15889</name>
    <dbReference type="NCBI Taxonomy" id="1314783"/>
    <lineage>
        <taxon>Eukaryota</taxon>
        <taxon>Fungi</taxon>
        <taxon>Dikarya</taxon>
        <taxon>Basidiomycota</taxon>
        <taxon>Agaricomycotina</taxon>
        <taxon>Agaricomycetes</taxon>
        <taxon>Polyporales</taxon>
        <taxon>Fomitopsis</taxon>
    </lineage>
</organism>
<keyword evidence="1" id="KW-0472">Membrane</keyword>
<keyword evidence="3" id="KW-1185">Reference proteome</keyword>
<dbReference type="Proteomes" id="UP000076727">
    <property type="component" value="Unassembled WGS sequence"/>
</dbReference>
<gene>
    <name evidence="2" type="ORF">DAEQUDRAFT_763970</name>
</gene>
<dbReference type="AlphaFoldDB" id="A0A165S0I8"/>
<keyword evidence="1" id="KW-1133">Transmembrane helix</keyword>
<protein>
    <submittedName>
        <fullName evidence="2">Uncharacterized protein</fullName>
    </submittedName>
</protein>
<keyword evidence="1" id="KW-0812">Transmembrane</keyword>
<sequence>MADKILPIMLWYFVLNSSVAVSVLLSNFHIVLLVNKELACRTLSTYSKT</sequence>
<evidence type="ECO:0000313" key="3">
    <source>
        <dbReference type="Proteomes" id="UP000076727"/>
    </source>
</evidence>
<accession>A0A165S0I8</accession>
<dbReference type="EMBL" id="KV429046">
    <property type="protein sequence ID" value="KZT71381.1"/>
    <property type="molecule type" value="Genomic_DNA"/>
</dbReference>